<evidence type="ECO:0000313" key="1">
    <source>
        <dbReference type="EMBL" id="AWR95023.1"/>
    </source>
</evidence>
<evidence type="ECO:0000313" key="2">
    <source>
        <dbReference type="Proteomes" id="UP000248044"/>
    </source>
</evidence>
<keyword evidence="2" id="KW-1185">Reference proteome</keyword>
<protein>
    <submittedName>
        <fullName evidence="1">Uncharacterized protein</fullName>
    </submittedName>
</protein>
<sequence>MKWLKKRDVVIYYLLYKKFGYDEFNLGEAIDTLSPYFSKKVILTSIKYMSKRGLVTKLDNLNYRLISFEEFIFSISFEYLKRRSNLRHKIQL</sequence>
<dbReference type="EMBL" id="CP029289">
    <property type="protein sequence ID" value="AWR95023.1"/>
    <property type="molecule type" value="Genomic_DNA"/>
</dbReference>
<accession>A0A2U9IG69</accession>
<dbReference type="AlphaFoldDB" id="A0A2U9IG69"/>
<dbReference type="KEGG" id="abri:DFR85_10865"/>
<reference evidence="1 2" key="1">
    <citation type="submission" date="2018-05" db="EMBL/GenBank/DDBJ databases">
        <title>Complete Genome Sequences of Extremely Thermoacidophilic, Metal-Mobilizing Type-Strain Members of the Archaeal Family Sulfolobaceae: Acidianus brierleyi DSM-1651T, Acidianus sulfidivorans DSM-18786T, Metallosphaera hakonensis DSM-7519T, and Metallosphaera prunae DSM-10039T.</title>
        <authorList>
            <person name="Counts J.A."/>
            <person name="Kelly R.M."/>
        </authorList>
    </citation>
    <scope>NUCLEOTIDE SEQUENCE [LARGE SCALE GENOMIC DNA]</scope>
    <source>
        <strain evidence="1 2">DSM 1651</strain>
    </source>
</reference>
<dbReference type="GeneID" id="36832663"/>
<name>A0A2U9IG69_9CREN</name>
<dbReference type="RefSeq" id="WP_110270904.1">
    <property type="nucleotide sequence ID" value="NZ_CP029289.2"/>
</dbReference>
<dbReference type="Proteomes" id="UP000248044">
    <property type="component" value="Chromosome"/>
</dbReference>
<gene>
    <name evidence="1" type="ORF">DFR85_10865</name>
</gene>
<proteinExistence type="predicted"/>
<organism evidence="1 2">
    <name type="scientific">Acidianus brierleyi</name>
    <dbReference type="NCBI Taxonomy" id="41673"/>
    <lineage>
        <taxon>Archaea</taxon>
        <taxon>Thermoproteota</taxon>
        <taxon>Thermoprotei</taxon>
        <taxon>Sulfolobales</taxon>
        <taxon>Sulfolobaceae</taxon>
        <taxon>Acidianus</taxon>
    </lineage>
</organism>
<dbReference type="OrthoDB" id="35936at2157"/>